<dbReference type="InterPro" id="IPR011050">
    <property type="entry name" value="Pectin_lyase_fold/virulence"/>
</dbReference>
<protein>
    <submittedName>
        <fullName evidence="3">Uncharacterized protein</fullName>
    </submittedName>
</protein>
<dbReference type="SUPFAM" id="SSF101596">
    <property type="entry name" value="Dextranase, N-terminal domain"/>
    <property type="match status" value="1"/>
</dbReference>
<dbReference type="Proteomes" id="UP000293342">
    <property type="component" value="Unassembled WGS sequence"/>
</dbReference>
<dbReference type="SUPFAM" id="SSF51126">
    <property type="entry name" value="Pectin lyase-like"/>
    <property type="match status" value="1"/>
</dbReference>
<dbReference type="OrthoDB" id="9795222at2"/>
<feature type="signal peptide" evidence="2">
    <location>
        <begin position="1"/>
        <end position="25"/>
    </location>
</feature>
<dbReference type="InterPro" id="IPR012334">
    <property type="entry name" value="Pectin_lyas_fold"/>
</dbReference>
<comment type="caution">
    <text evidence="3">The sequence shown here is derived from an EMBL/GenBank/DDBJ whole genome shotgun (WGS) entry which is preliminary data.</text>
</comment>
<evidence type="ECO:0000313" key="3">
    <source>
        <dbReference type="EMBL" id="TCC48907.1"/>
    </source>
</evidence>
<organism evidence="3 4">
    <name type="scientific">Kribbella capetownensis</name>
    <dbReference type="NCBI Taxonomy" id="1572659"/>
    <lineage>
        <taxon>Bacteria</taxon>
        <taxon>Bacillati</taxon>
        <taxon>Actinomycetota</taxon>
        <taxon>Actinomycetes</taxon>
        <taxon>Propionibacteriales</taxon>
        <taxon>Kribbellaceae</taxon>
        <taxon>Kribbella</taxon>
    </lineage>
</organism>
<sequence>MMKLARVVAALVSVAGLIAAAPAGAQPGPQYVGTEYDQGGSSQAIDGPLPQVQQLADQITRTTDTMLRDLARERAKLPYGSIEADHHARPQLTTYPPAAGSPVSDQYSVTVGQRGRSTSSFVYQVAARKTDTNLEKDTSWTSFSFAGPVTVEVNKLSGAATGCLVRPASARIRTHFSGSTCSFTLTAAANVSVEFTPNTTNPVLHPMLVFANPPEIDVPPASDPNVLYLGPGLHQLGTVQLHSNQTVYVAGGAWVQGTFKGLGVHNVVIRGRGVIDGTYLDTGDQDSNKSQPGLIDIDCHDPGQPPHAACSTGSSNSSNVVVDGLTFVNGPRFNVRVLGDHVTVHNLKVMSWWYSTDCIWAGTASLVEGNFCKVNDDALKPMTGDSVIRDNVVWQLENGAPFMISWNILTDQADFHVYDNDVIHAEHYWLSPQAIFRARHATPGQLQRFLFEDIRVEDANWRLFYIILEKHPKWYDPALGFGQISGLVFRDITAQTPFTMPNVFTGGDPDHRVSDVTLMNVAMNGTCVANAADGNFQIDPATTDQVRIVKSAHAPCSHR</sequence>
<keyword evidence="2" id="KW-0732">Signal</keyword>
<proteinExistence type="predicted"/>
<feature type="chain" id="PRO_5021015629" evidence="2">
    <location>
        <begin position="26"/>
        <end position="559"/>
    </location>
</feature>
<dbReference type="EMBL" id="SJKD01000004">
    <property type="protein sequence ID" value="TCC48907.1"/>
    <property type="molecule type" value="Genomic_DNA"/>
</dbReference>
<gene>
    <name evidence="3" type="ORF">E0H75_20285</name>
</gene>
<accession>A0A4R0JR18</accession>
<keyword evidence="4" id="KW-1185">Reference proteome</keyword>
<evidence type="ECO:0000256" key="2">
    <source>
        <dbReference type="SAM" id="SignalP"/>
    </source>
</evidence>
<evidence type="ECO:0000313" key="4">
    <source>
        <dbReference type="Proteomes" id="UP000293342"/>
    </source>
</evidence>
<dbReference type="InterPro" id="IPR035953">
    <property type="entry name" value="Dextranase_N-ter"/>
</dbReference>
<evidence type="ECO:0000256" key="1">
    <source>
        <dbReference type="SAM" id="MobiDB-lite"/>
    </source>
</evidence>
<dbReference type="Gene3D" id="2.160.20.10">
    <property type="entry name" value="Single-stranded right-handed beta-helix, Pectin lyase-like"/>
    <property type="match status" value="1"/>
</dbReference>
<feature type="region of interest" description="Disordered" evidence="1">
    <location>
        <begin position="81"/>
        <end position="100"/>
    </location>
</feature>
<reference evidence="3 4" key="1">
    <citation type="submission" date="2019-02" db="EMBL/GenBank/DDBJ databases">
        <title>Kribbella capetownensis sp. nov. and Kribbella speibonae sp. nov., isolated from soil.</title>
        <authorList>
            <person name="Curtis S.M."/>
            <person name="Norton I."/>
            <person name="Everest G.J."/>
            <person name="Meyers P.R."/>
        </authorList>
    </citation>
    <scope>NUCLEOTIDE SEQUENCE [LARGE SCALE GENOMIC DNA]</scope>
    <source>
        <strain evidence="3 4">YM53</strain>
    </source>
</reference>
<dbReference type="AlphaFoldDB" id="A0A4R0JR18"/>
<name>A0A4R0JR18_9ACTN</name>